<dbReference type="InterPro" id="IPR000210">
    <property type="entry name" value="BTB/POZ_dom"/>
</dbReference>
<feature type="repeat" description="ANK" evidence="3">
    <location>
        <begin position="145"/>
        <end position="178"/>
    </location>
</feature>
<dbReference type="Pfam" id="PF00651">
    <property type="entry name" value="BTB"/>
    <property type="match status" value="1"/>
</dbReference>
<organism evidence="5 6">
    <name type="scientific">Anaeramoeba flamelloides</name>
    <dbReference type="NCBI Taxonomy" id="1746091"/>
    <lineage>
        <taxon>Eukaryota</taxon>
        <taxon>Metamonada</taxon>
        <taxon>Anaeramoebidae</taxon>
        <taxon>Anaeramoeba</taxon>
    </lineage>
</organism>
<protein>
    <submittedName>
        <fullName evidence="5">Ankyrin repeat ph and sec7 domain containing protein secg-related</fullName>
    </submittedName>
</protein>
<accession>A0AAV7ZPZ6</accession>
<dbReference type="EMBL" id="JANTQA010000026">
    <property type="protein sequence ID" value="KAJ3442732.1"/>
    <property type="molecule type" value="Genomic_DNA"/>
</dbReference>
<evidence type="ECO:0000256" key="2">
    <source>
        <dbReference type="ARBA" id="ARBA00023043"/>
    </source>
</evidence>
<feature type="domain" description="BTB" evidence="4">
    <location>
        <begin position="417"/>
        <end position="483"/>
    </location>
</feature>
<gene>
    <name evidence="5" type="ORF">M0812_12477</name>
</gene>
<dbReference type="AlphaFoldDB" id="A0AAV7ZPZ6"/>
<dbReference type="PROSITE" id="PS50297">
    <property type="entry name" value="ANK_REP_REGION"/>
    <property type="match status" value="2"/>
</dbReference>
<evidence type="ECO:0000256" key="1">
    <source>
        <dbReference type="ARBA" id="ARBA00022737"/>
    </source>
</evidence>
<dbReference type="PANTHER" id="PTHR24126">
    <property type="entry name" value="ANKYRIN REPEAT, PH AND SEC7 DOMAIN CONTAINING PROTEIN SECG-RELATED"/>
    <property type="match status" value="1"/>
</dbReference>
<feature type="repeat" description="ANK" evidence="3">
    <location>
        <begin position="180"/>
        <end position="213"/>
    </location>
</feature>
<dbReference type="InterPro" id="IPR011333">
    <property type="entry name" value="SKP1/BTB/POZ_sf"/>
</dbReference>
<proteinExistence type="predicted"/>
<evidence type="ECO:0000313" key="5">
    <source>
        <dbReference type="EMBL" id="KAJ3442732.1"/>
    </source>
</evidence>
<feature type="repeat" description="ANK" evidence="3">
    <location>
        <begin position="83"/>
        <end position="116"/>
    </location>
</feature>
<dbReference type="SMART" id="SM00248">
    <property type="entry name" value="ANK"/>
    <property type="match status" value="6"/>
</dbReference>
<sequence>MTEELTNLSLLEKDSLKILKSGNLKKIRRTFDKNNVHHYQAISNKETNHQLEFWSPLHFISYFNPKPEIVKLFCSLGASVNLRPETPIHFLSQQQNQIETIKLLYEKGADLNARTATPLHKCCEMQRNPEIIKYLIEKGADVNARMFTPLHIVCLKKDNIEIIKLLLKSGANPKLVNNLTMDTPLHLFCTYGANLVGIKMLLKYGADINAINKLQWTPFHNICQYEPKINFIKLFLSNGADPNAQDYHGNTPLHLFFTKYLKKIDIPLFSYYLLNNGTDFKIQNKDKKSVDIYFDNNPNEELKNSTFDIIHKFQSSTNDFFLLFKNSEFTDCEISGIKFHKFFVELRLGKQLEDIEKILKKLLPDDLTLLMNWIYAEQIDNLETLTDIFNSLEINDFQSKTIRKDLQELWNNRKETSDFIIISGDKKIPLHKFILMAKCKTLKGMFLSSEDDTKQITDRTTCQIASLEIFFRFCYTNDFNLKKVTEVNQIELELLEDFYQLNKNSIFRFIIHNFTTIKKKWI</sequence>
<dbReference type="InterPro" id="IPR002110">
    <property type="entry name" value="Ankyrin_rpt"/>
</dbReference>
<dbReference type="PROSITE" id="PS50097">
    <property type="entry name" value="BTB"/>
    <property type="match status" value="1"/>
</dbReference>
<evidence type="ECO:0000256" key="3">
    <source>
        <dbReference type="PROSITE-ProRule" id="PRU00023"/>
    </source>
</evidence>
<comment type="caution">
    <text evidence="5">The sequence shown here is derived from an EMBL/GenBank/DDBJ whole genome shotgun (WGS) entry which is preliminary data.</text>
</comment>
<dbReference type="Gene3D" id="1.25.40.20">
    <property type="entry name" value="Ankyrin repeat-containing domain"/>
    <property type="match status" value="2"/>
</dbReference>
<dbReference type="Proteomes" id="UP001146793">
    <property type="component" value="Unassembled WGS sequence"/>
</dbReference>
<evidence type="ECO:0000259" key="4">
    <source>
        <dbReference type="PROSITE" id="PS50097"/>
    </source>
</evidence>
<evidence type="ECO:0000313" key="6">
    <source>
        <dbReference type="Proteomes" id="UP001146793"/>
    </source>
</evidence>
<name>A0AAV7ZPZ6_9EUKA</name>
<dbReference type="SUPFAM" id="SSF48403">
    <property type="entry name" value="Ankyrin repeat"/>
    <property type="match status" value="1"/>
</dbReference>
<dbReference type="InterPro" id="IPR036770">
    <property type="entry name" value="Ankyrin_rpt-contain_sf"/>
</dbReference>
<feature type="repeat" description="ANK" evidence="3">
    <location>
        <begin position="114"/>
        <end position="147"/>
    </location>
</feature>
<keyword evidence="1" id="KW-0677">Repeat</keyword>
<dbReference type="PROSITE" id="PS50088">
    <property type="entry name" value="ANK_REPEAT"/>
    <property type="match status" value="4"/>
</dbReference>
<dbReference type="Pfam" id="PF12796">
    <property type="entry name" value="Ank_2"/>
    <property type="match status" value="2"/>
</dbReference>
<dbReference type="Gene3D" id="3.30.710.10">
    <property type="entry name" value="Potassium Channel Kv1.1, Chain A"/>
    <property type="match status" value="1"/>
</dbReference>
<keyword evidence="2 3" id="KW-0040">ANK repeat</keyword>
<dbReference type="PANTHER" id="PTHR24126:SF14">
    <property type="entry name" value="ANK_REP_REGION DOMAIN-CONTAINING PROTEIN"/>
    <property type="match status" value="1"/>
</dbReference>
<dbReference type="CDD" id="cd18186">
    <property type="entry name" value="BTB_POZ_ZBTB_KLHL-like"/>
    <property type="match status" value="1"/>
</dbReference>
<dbReference type="SUPFAM" id="SSF54695">
    <property type="entry name" value="POZ domain"/>
    <property type="match status" value="1"/>
</dbReference>
<reference evidence="5" key="1">
    <citation type="submission" date="2022-08" db="EMBL/GenBank/DDBJ databases">
        <title>Novel sulphate-reducing endosymbionts in the free-living metamonad Anaeramoeba.</title>
        <authorList>
            <person name="Jerlstrom-Hultqvist J."/>
            <person name="Cepicka I."/>
            <person name="Gallot-Lavallee L."/>
            <person name="Salas-Leiva D."/>
            <person name="Curtis B.A."/>
            <person name="Zahonova K."/>
            <person name="Pipaliya S."/>
            <person name="Dacks J."/>
            <person name="Roger A.J."/>
        </authorList>
    </citation>
    <scope>NUCLEOTIDE SEQUENCE</scope>
    <source>
        <strain evidence="5">Busselton2</strain>
    </source>
</reference>